<evidence type="ECO:0000313" key="1">
    <source>
        <dbReference type="EMBL" id="MBC8757095.1"/>
    </source>
</evidence>
<dbReference type="RefSeq" id="WP_187564140.1">
    <property type="nucleotide sequence ID" value="NZ_JACGWS010000016.1"/>
</dbReference>
<protein>
    <recommendedName>
        <fullName evidence="3">Bacteriocin</fullName>
    </recommendedName>
</protein>
<accession>A0ABR7QEU3</accession>
<proteinExistence type="predicted"/>
<dbReference type="EMBL" id="JACGWS010000016">
    <property type="protein sequence ID" value="MBC8757095.1"/>
    <property type="molecule type" value="Genomic_DNA"/>
</dbReference>
<evidence type="ECO:0000313" key="2">
    <source>
        <dbReference type="Proteomes" id="UP000619238"/>
    </source>
</evidence>
<gene>
    <name evidence="1" type="ORF">H2O64_20650</name>
</gene>
<sequence length="47" mass="5064">MKKQHLQSLKLNKKTISKANIVAVKGGGHTQLATNCVTACISCQDPR</sequence>
<comment type="caution">
    <text evidence="1">The sequence shown here is derived from an EMBL/GenBank/DDBJ whole genome shotgun (WGS) entry which is preliminary data.</text>
</comment>
<name>A0ABR7QEU3_9FLAO</name>
<evidence type="ECO:0008006" key="3">
    <source>
        <dbReference type="Google" id="ProtNLM"/>
    </source>
</evidence>
<organism evidence="1 2">
    <name type="scientific">Kordia aestuariivivens</name>
    <dbReference type="NCBI Taxonomy" id="2759037"/>
    <lineage>
        <taxon>Bacteria</taxon>
        <taxon>Pseudomonadati</taxon>
        <taxon>Bacteroidota</taxon>
        <taxon>Flavobacteriia</taxon>
        <taxon>Flavobacteriales</taxon>
        <taxon>Flavobacteriaceae</taxon>
        <taxon>Kordia</taxon>
    </lineage>
</organism>
<keyword evidence="2" id="KW-1185">Reference proteome</keyword>
<dbReference type="Proteomes" id="UP000619238">
    <property type="component" value="Unassembled WGS sequence"/>
</dbReference>
<reference evidence="1 2" key="1">
    <citation type="submission" date="2020-07" db="EMBL/GenBank/DDBJ databases">
        <title>Description of Kordia aestuariivivens sp. nov., isolated from a tidal flat.</title>
        <authorList>
            <person name="Park S."/>
            <person name="Yoon J.-H."/>
        </authorList>
    </citation>
    <scope>NUCLEOTIDE SEQUENCE [LARGE SCALE GENOMIC DNA]</scope>
    <source>
        <strain evidence="1 2">YSTF-M3</strain>
    </source>
</reference>